<protein>
    <recommendedName>
        <fullName evidence="3">DUF397 domain-containing protein</fullName>
    </recommendedName>
</protein>
<evidence type="ECO:0000313" key="2">
    <source>
        <dbReference type="Proteomes" id="UP001500305"/>
    </source>
</evidence>
<name>A0ABN3F0E5_9ACTN</name>
<gene>
    <name evidence="1" type="ORF">GCM10010430_77690</name>
</gene>
<reference evidence="1 2" key="1">
    <citation type="journal article" date="2019" name="Int. J. Syst. Evol. Microbiol.">
        <title>The Global Catalogue of Microorganisms (GCM) 10K type strain sequencing project: providing services to taxonomists for standard genome sequencing and annotation.</title>
        <authorList>
            <consortium name="The Broad Institute Genomics Platform"/>
            <consortium name="The Broad Institute Genome Sequencing Center for Infectious Disease"/>
            <person name="Wu L."/>
            <person name="Ma J."/>
        </authorList>
    </citation>
    <scope>NUCLEOTIDE SEQUENCE [LARGE SCALE GENOMIC DNA]</scope>
    <source>
        <strain evidence="1 2">JCM 7356</strain>
    </source>
</reference>
<organism evidence="1 2">
    <name type="scientific">Kitasatospora cystarginea</name>
    <dbReference type="NCBI Taxonomy" id="58350"/>
    <lineage>
        <taxon>Bacteria</taxon>
        <taxon>Bacillati</taxon>
        <taxon>Actinomycetota</taxon>
        <taxon>Actinomycetes</taxon>
        <taxon>Kitasatosporales</taxon>
        <taxon>Streptomycetaceae</taxon>
        <taxon>Kitasatospora</taxon>
    </lineage>
</organism>
<evidence type="ECO:0000313" key="1">
    <source>
        <dbReference type="EMBL" id="GAA2280112.1"/>
    </source>
</evidence>
<keyword evidence="2" id="KW-1185">Reference proteome</keyword>
<comment type="caution">
    <text evidence="1">The sequence shown here is derived from an EMBL/GenBank/DDBJ whole genome shotgun (WGS) entry which is preliminary data.</text>
</comment>
<accession>A0ABN3F0E5</accession>
<dbReference type="Proteomes" id="UP001500305">
    <property type="component" value="Unassembled WGS sequence"/>
</dbReference>
<dbReference type="EMBL" id="BAAATR010000072">
    <property type="protein sequence ID" value="GAA2280112.1"/>
    <property type="molecule type" value="Genomic_DNA"/>
</dbReference>
<evidence type="ECO:0008006" key="3">
    <source>
        <dbReference type="Google" id="ProtNLM"/>
    </source>
</evidence>
<proteinExistence type="predicted"/>
<sequence length="42" mass="4707">MVAFNVPANADFSGIKKPLNRGKEEGRWHFEVACGNDAWWSA</sequence>